<dbReference type="RefSeq" id="WP_147129610.1">
    <property type="nucleotide sequence ID" value="NZ_BJXA01000009.1"/>
</dbReference>
<keyword evidence="3" id="KW-1185">Reference proteome</keyword>
<dbReference type="EMBL" id="BJXA01000009">
    <property type="protein sequence ID" value="GEM37473.1"/>
    <property type="molecule type" value="Genomic_DNA"/>
</dbReference>
<comment type="caution">
    <text evidence="2">The sequence shown here is derived from an EMBL/GenBank/DDBJ whole genome shotgun (WGS) entry which is preliminary data.</text>
</comment>
<dbReference type="Proteomes" id="UP000321424">
    <property type="component" value="Unassembled WGS sequence"/>
</dbReference>
<dbReference type="AlphaFoldDB" id="A0A511M9Y7"/>
<dbReference type="InterPro" id="IPR007278">
    <property type="entry name" value="DUF397"/>
</dbReference>
<gene>
    <name evidence="2" type="ORF">NN4_19920</name>
</gene>
<evidence type="ECO:0000313" key="3">
    <source>
        <dbReference type="Proteomes" id="UP000321424"/>
    </source>
</evidence>
<accession>A0A511M9Y7</accession>
<dbReference type="Pfam" id="PF04149">
    <property type="entry name" value="DUF397"/>
    <property type="match status" value="1"/>
</dbReference>
<proteinExistence type="predicted"/>
<reference evidence="2 3" key="1">
    <citation type="submission" date="2019-07" db="EMBL/GenBank/DDBJ databases">
        <title>Whole genome shotgun sequence of Nocardia ninae NBRC 108245.</title>
        <authorList>
            <person name="Hosoyama A."/>
            <person name="Uohara A."/>
            <person name="Ohji S."/>
            <person name="Ichikawa N."/>
        </authorList>
    </citation>
    <scope>NUCLEOTIDE SEQUENCE [LARGE SCALE GENOMIC DNA]</scope>
    <source>
        <strain evidence="2 3">NBRC 108245</strain>
    </source>
</reference>
<evidence type="ECO:0000259" key="1">
    <source>
        <dbReference type="Pfam" id="PF04149"/>
    </source>
</evidence>
<name>A0A511M9Y7_9NOCA</name>
<dbReference type="OrthoDB" id="4559577at2"/>
<protein>
    <recommendedName>
        <fullName evidence="1">DUF397 domain-containing protein</fullName>
    </recommendedName>
</protein>
<organism evidence="2 3">
    <name type="scientific">Nocardia ninae NBRC 108245</name>
    <dbReference type="NCBI Taxonomy" id="1210091"/>
    <lineage>
        <taxon>Bacteria</taxon>
        <taxon>Bacillati</taxon>
        <taxon>Actinomycetota</taxon>
        <taxon>Actinomycetes</taxon>
        <taxon>Mycobacteriales</taxon>
        <taxon>Nocardiaceae</taxon>
        <taxon>Nocardia</taxon>
    </lineage>
</organism>
<evidence type="ECO:0000313" key="2">
    <source>
        <dbReference type="EMBL" id="GEM37473.1"/>
    </source>
</evidence>
<feature type="domain" description="DUF397" evidence="1">
    <location>
        <begin position="15"/>
        <end position="65"/>
    </location>
</feature>
<sequence length="124" mass="13289">MSAIKPAIPVGGGFYKPSRSNDGPNCVSWKFVDGRVLIQDSKYAGDPDKQPTIDCTDDQWAALLELTLSANSGTTGNLEVVLHSNGAGTLKGVDVEGQPVRLDYTPTEWDFWAKGVADGEAHRP</sequence>